<evidence type="ECO:0000313" key="2">
    <source>
        <dbReference type="Proteomes" id="UP000250385"/>
    </source>
</evidence>
<protein>
    <submittedName>
        <fullName evidence="1">Cytoplasmic protein</fullName>
    </submittedName>
</protein>
<dbReference type="Pfam" id="PF10735">
    <property type="entry name" value="DUF2526"/>
    <property type="match status" value="1"/>
</dbReference>
<dbReference type="InterPro" id="IPR019671">
    <property type="entry name" value="DUF2526"/>
</dbReference>
<dbReference type="Proteomes" id="UP000250385">
    <property type="component" value="Unassembled WGS sequence"/>
</dbReference>
<evidence type="ECO:0000313" key="1">
    <source>
        <dbReference type="EMBL" id="SPX32788.1"/>
    </source>
</evidence>
<comment type="caution">
    <text evidence="1">The sequence shown here is derived from an EMBL/GenBank/DDBJ whole genome shotgun (WGS) entry which is preliminary data.</text>
</comment>
<sequence length="129" mass="14999">MSHLDEVIARVDAAIEESVIAHMNELLIALSDDAELSREDRYTQQQRLRTAIAHHGRKHKEDMEARHEQLTKGGTILWIKMSVWLPTRRQPQVKLRHKLGRTTPVVVRHDCGRYPEPDRQSAGWRPVLQ</sequence>
<name>A0AB38F3S8_ECOLX</name>
<proteinExistence type="predicted"/>
<dbReference type="AlphaFoldDB" id="A0AB38F3S8"/>
<accession>A0AB38F3S8</accession>
<gene>
    <name evidence="1" type="primary">ydcY</name>
    <name evidence="1" type="ORF">NCTC10279_05278</name>
</gene>
<reference evidence="1 2" key="1">
    <citation type="submission" date="2018-06" db="EMBL/GenBank/DDBJ databases">
        <authorList>
            <consortium name="Pathogen Informatics"/>
            <person name="Doyle S."/>
        </authorList>
    </citation>
    <scope>NUCLEOTIDE SEQUENCE [LARGE SCALE GENOMIC DNA]</scope>
    <source>
        <strain evidence="1 2">NCTC10279</strain>
    </source>
</reference>
<organism evidence="1 2">
    <name type="scientific">Escherichia coli</name>
    <dbReference type="NCBI Taxonomy" id="562"/>
    <lineage>
        <taxon>Bacteria</taxon>
        <taxon>Pseudomonadati</taxon>
        <taxon>Pseudomonadota</taxon>
        <taxon>Gammaproteobacteria</taxon>
        <taxon>Enterobacterales</taxon>
        <taxon>Enterobacteriaceae</taxon>
        <taxon>Escherichia</taxon>
    </lineage>
</organism>
<dbReference type="EMBL" id="UASG01000040">
    <property type="protein sequence ID" value="SPX32788.1"/>
    <property type="molecule type" value="Genomic_DNA"/>
</dbReference>